<feature type="region of interest" description="Disordered" evidence="1">
    <location>
        <begin position="227"/>
        <end position="246"/>
    </location>
</feature>
<evidence type="ECO:0000313" key="3">
    <source>
        <dbReference type="Proteomes" id="UP000008311"/>
    </source>
</evidence>
<sequence length="328" mass="36148">MDDEQPSPSQRKVKFTPKAPSQRRPRRTVPKTEVNGVDNNEDEAVQAQKLMRKFNENFRRQGPRVEKKSTVQVAFGPGATSSTSIRTFGVSKGENPVSSGIKDSTDDDGKIVISSLSTDKEDEIINCASEDIDALPLKIKKDYREPWDYDRTYYPTTLPLRRPYSGDPVLLDEAEFGEAARKLEYDESTMNPASDLELLEECDTEKMIFFQLPAKLPLVKRSASAKGKEKAEGSIPSQGKNAAKKESSLDGLSAGYMGKMLVYRSGAVKLKLGDTLYDVSQGSDCMFAQDVMAINTAAKHCCTIGELEKRAVVTPDVDSLLDSVVNLS</sequence>
<protein>
    <submittedName>
        <fullName evidence="2">DNA binding protein, putative</fullName>
    </submittedName>
</protein>
<feature type="compositionally biased region" description="Polar residues" evidence="1">
    <location>
        <begin position="1"/>
        <end position="10"/>
    </location>
</feature>
<name>B9R9V4_RICCO</name>
<dbReference type="EMBL" id="EQ973773">
    <property type="protein sequence ID" value="EEF51581.1"/>
    <property type="molecule type" value="Genomic_DNA"/>
</dbReference>
<dbReference type="PANTHER" id="PTHR13408">
    <property type="entry name" value="DNA-DIRECTED RNA POLYMERASE III"/>
    <property type="match status" value="1"/>
</dbReference>
<dbReference type="STRING" id="3988.B9R9V4"/>
<feature type="region of interest" description="Disordered" evidence="1">
    <location>
        <begin position="1"/>
        <end position="41"/>
    </location>
</feature>
<proteinExistence type="predicted"/>
<dbReference type="AlphaFoldDB" id="B9R9V4"/>
<feature type="compositionally biased region" description="Basic residues" evidence="1">
    <location>
        <begin position="11"/>
        <end position="29"/>
    </location>
</feature>
<dbReference type="InterPro" id="IPR007811">
    <property type="entry name" value="RPC4"/>
</dbReference>
<dbReference type="KEGG" id="rcu:8289626"/>
<accession>B9R9V4</accession>
<dbReference type="GO" id="GO:0003677">
    <property type="term" value="F:DNA binding"/>
    <property type="evidence" value="ECO:0007669"/>
    <property type="project" value="InterPro"/>
</dbReference>
<dbReference type="OrthoDB" id="5836119at2759"/>
<dbReference type="PANTHER" id="PTHR13408:SF6">
    <property type="entry name" value="DNA BINDING PROTEIN"/>
    <property type="match status" value="1"/>
</dbReference>
<evidence type="ECO:0000313" key="2">
    <source>
        <dbReference type="EMBL" id="EEF51581.1"/>
    </source>
</evidence>
<dbReference type="Proteomes" id="UP000008311">
    <property type="component" value="Unassembled WGS sequence"/>
</dbReference>
<reference evidence="3" key="1">
    <citation type="journal article" date="2010" name="Nat. Biotechnol.">
        <title>Draft genome sequence of the oilseed species Ricinus communis.</title>
        <authorList>
            <person name="Chan A.P."/>
            <person name="Crabtree J."/>
            <person name="Zhao Q."/>
            <person name="Lorenzi H."/>
            <person name="Orvis J."/>
            <person name="Puiu D."/>
            <person name="Melake-Berhan A."/>
            <person name="Jones K.M."/>
            <person name="Redman J."/>
            <person name="Chen G."/>
            <person name="Cahoon E.B."/>
            <person name="Gedil M."/>
            <person name="Stanke M."/>
            <person name="Haas B.J."/>
            <person name="Wortman J.R."/>
            <person name="Fraser-Liggett C.M."/>
            <person name="Ravel J."/>
            <person name="Rabinowicz P.D."/>
        </authorList>
    </citation>
    <scope>NUCLEOTIDE SEQUENCE [LARGE SCALE GENOMIC DNA]</scope>
    <source>
        <strain evidence="3">cv. Hale</strain>
    </source>
</reference>
<gene>
    <name evidence="2" type="ORF">RCOM_1500880</name>
</gene>
<dbReference type="GO" id="GO:0042797">
    <property type="term" value="P:tRNA transcription by RNA polymerase III"/>
    <property type="evidence" value="ECO:0000318"/>
    <property type="project" value="GO_Central"/>
</dbReference>
<keyword evidence="3" id="KW-1185">Reference proteome</keyword>
<dbReference type="FunCoup" id="B9R9V4">
    <property type="interactions" value="86"/>
</dbReference>
<dbReference type="GO" id="GO:0005666">
    <property type="term" value="C:RNA polymerase III complex"/>
    <property type="evidence" value="ECO:0000318"/>
    <property type="project" value="GO_Central"/>
</dbReference>
<dbReference type="eggNOG" id="KOG3122">
    <property type="taxonomic scope" value="Eukaryota"/>
</dbReference>
<evidence type="ECO:0000256" key="1">
    <source>
        <dbReference type="SAM" id="MobiDB-lite"/>
    </source>
</evidence>
<organism evidence="2 3">
    <name type="scientific">Ricinus communis</name>
    <name type="common">Castor bean</name>
    <dbReference type="NCBI Taxonomy" id="3988"/>
    <lineage>
        <taxon>Eukaryota</taxon>
        <taxon>Viridiplantae</taxon>
        <taxon>Streptophyta</taxon>
        <taxon>Embryophyta</taxon>
        <taxon>Tracheophyta</taxon>
        <taxon>Spermatophyta</taxon>
        <taxon>Magnoliopsida</taxon>
        <taxon>eudicotyledons</taxon>
        <taxon>Gunneridae</taxon>
        <taxon>Pentapetalae</taxon>
        <taxon>rosids</taxon>
        <taxon>fabids</taxon>
        <taxon>Malpighiales</taxon>
        <taxon>Euphorbiaceae</taxon>
        <taxon>Acalyphoideae</taxon>
        <taxon>Acalypheae</taxon>
        <taxon>Ricinus</taxon>
    </lineage>
</organism>
<feature type="region of interest" description="Disordered" evidence="1">
    <location>
        <begin position="86"/>
        <end position="105"/>
    </location>
</feature>
<dbReference type="Pfam" id="PF05132">
    <property type="entry name" value="RNA_pol_Rpc4"/>
    <property type="match status" value="1"/>
</dbReference>
<dbReference type="InParanoid" id="B9R9V4"/>